<dbReference type="AlphaFoldDB" id="A0A2C9D867"/>
<organism evidence="2 3">
    <name type="scientific">Hartmannibacter diazotrophicus</name>
    <dbReference type="NCBI Taxonomy" id="1482074"/>
    <lineage>
        <taxon>Bacteria</taxon>
        <taxon>Pseudomonadati</taxon>
        <taxon>Pseudomonadota</taxon>
        <taxon>Alphaproteobacteria</taxon>
        <taxon>Hyphomicrobiales</taxon>
        <taxon>Pleomorphomonadaceae</taxon>
        <taxon>Hartmannibacter</taxon>
    </lineage>
</organism>
<dbReference type="Proteomes" id="UP000223606">
    <property type="component" value="Chromosome 1"/>
</dbReference>
<dbReference type="EMBL" id="LT960614">
    <property type="protein sequence ID" value="SON56466.1"/>
    <property type="molecule type" value="Genomic_DNA"/>
</dbReference>
<protein>
    <submittedName>
        <fullName evidence="2">Uncharacterized protein</fullName>
    </submittedName>
</protein>
<evidence type="ECO:0000256" key="1">
    <source>
        <dbReference type="SAM" id="MobiDB-lite"/>
    </source>
</evidence>
<reference evidence="3" key="1">
    <citation type="submission" date="2017-09" db="EMBL/GenBank/DDBJ databases">
        <title>Genome sequence of Nannocystis excedens DSM 71.</title>
        <authorList>
            <person name="Blom J."/>
        </authorList>
    </citation>
    <scope>NUCLEOTIDE SEQUENCE [LARGE SCALE GENOMIC DNA]</scope>
    <source>
        <strain evidence="3">type strain: E19</strain>
    </source>
</reference>
<feature type="region of interest" description="Disordered" evidence="1">
    <location>
        <begin position="1"/>
        <end position="36"/>
    </location>
</feature>
<evidence type="ECO:0000313" key="2">
    <source>
        <dbReference type="EMBL" id="SON56466.1"/>
    </source>
</evidence>
<feature type="compositionally biased region" description="Polar residues" evidence="1">
    <location>
        <begin position="77"/>
        <end position="87"/>
    </location>
</feature>
<feature type="region of interest" description="Disordered" evidence="1">
    <location>
        <begin position="65"/>
        <end position="90"/>
    </location>
</feature>
<proteinExistence type="predicted"/>
<accession>A0A2C9D867</accession>
<dbReference type="RefSeq" id="WP_099556846.1">
    <property type="nucleotide sequence ID" value="NZ_LT960614.1"/>
</dbReference>
<sequence length="344" mass="37363">MSIDNLGNRKPSLRLDRRIGPTNGTGAAGIGASGMGNRNSRPALMATAAIARVIGRWSLQQTIAPLHPPRGKEDGDSTSSADLSTGSTGTGRDKWTTAFKALRAYKDFINPQTWNAILRLSAQNADNTELKYRLADRIAELAASAQSRRDYAEQDRAMHAETHVFSVRAGILLGAIGEELVAATINRLFAGGEADEQDSTPPDQANGMIRDAVLKMPDLILFCPAARLSQSHRDYLIFASRLRHFGCGDQETVARALSSLVYDDGQAAVRLPHADNRYGDLLSSAFQSGFRTCFWSVRQAVEQLDQIRLGDPLAAALFSAPDLLPVMRTFEDSSCLQAMDLART</sequence>
<name>A0A2C9D867_9HYPH</name>
<gene>
    <name evidence="2" type="ORF">HDIA_2925</name>
</gene>
<dbReference type="KEGG" id="hdi:HDIA_2925"/>
<evidence type="ECO:0000313" key="3">
    <source>
        <dbReference type="Proteomes" id="UP000223606"/>
    </source>
</evidence>
<keyword evidence="3" id="KW-1185">Reference proteome</keyword>